<dbReference type="RefSeq" id="WP_152359260.1">
    <property type="nucleotide sequence ID" value="NZ_WHZX01000024.1"/>
</dbReference>
<evidence type="ECO:0000256" key="5">
    <source>
        <dbReference type="ARBA" id="ARBA00022989"/>
    </source>
</evidence>
<organism evidence="8 11">
    <name type="scientific">Bifidobacterium ramosum</name>
    <dbReference type="NCBI Taxonomy" id="1798158"/>
    <lineage>
        <taxon>Bacteria</taxon>
        <taxon>Bacillati</taxon>
        <taxon>Actinomycetota</taxon>
        <taxon>Actinomycetes</taxon>
        <taxon>Bifidobacteriales</taxon>
        <taxon>Bifidobacteriaceae</taxon>
        <taxon>Bifidobacterium</taxon>
    </lineage>
</organism>
<accession>A0A6L4WYB5</accession>
<evidence type="ECO:0000256" key="4">
    <source>
        <dbReference type="ARBA" id="ARBA00022692"/>
    </source>
</evidence>
<keyword evidence="5 7" id="KW-1133">Transmembrane helix</keyword>
<keyword evidence="11" id="KW-1185">Reference proteome</keyword>
<dbReference type="InterPro" id="IPR035906">
    <property type="entry name" value="MetI-like_sf"/>
</dbReference>
<evidence type="ECO:0000256" key="6">
    <source>
        <dbReference type="ARBA" id="ARBA00023136"/>
    </source>
</evidence>
<feature type="transmembrane region" description="Helical" evidence="7">
    <location>
        <begin position="118"/>
        <end position="138"/>
    </location>
</feature>
<evidence type="ECO:0000313" key="9">
    <source>
        <dbReference type="EMBL" id="NEG72862.1"/>
    </source>
</evidence>
<evidence type="ECO:0000313" key="11">
    <source>
        <dbReference type="Proteomes" id="UP000482084"/>
    </source>
</evidence>
<keyword evidence="2" id="KW-0813">Transport</keyword>
<dbReference type="EMBL" id="WHZX01000024">
    <property type="protein sequence ID" value="NEG72862.1"/>
    <property type="molecule type" value="Genomic_DNA"/>
</dbReference>
<proteinExistence type="predicted"/>
<evidence type="ECO:0000256" key="1">
    <source>
        <dbReference type="ARBA" id="ARBA00004651"/>
    </source>
</evidence>
<protein>
    <submittedName>
        <fullName evidence="8">ABC transporter permease</fullName>
    </submittedName>
</protein>
<reference evidence="8 11" key="2">
    <citation type="submission" date="2019-10" db="EMBL/GenBank/DDBJ databases">
        <title>Characterization of the phylogenetic diversity of two novel species belonging to the genus Bifidobacterium: Bifidobacterium cebidarum sp. nov. and Bifidobacterium leontopitheci sp. nov.</title>
        <authorList>
            <person name="Lugli G.A."/>
            <person name="Duranti S."/>
            <person name="Milani C."/>
            <person name="Turroni F."/>
            <person name="Ventura M."/>
        </authorList>
    </citation>
    <scope>NUCLEOTIDE SEQUENCE [LARGE SCALE GENOMIC DNA]</scope>
    <source>
        <strain evidence="8 11">DSM 100688</strain>
    </source>
</reference>
<feature type="transmembrane region" description="Helical" evidence="7">
    <location>
        <begin position="81"/>
        <end position="106"/>
    </location>
</feature>
<dbReference type="Gene3D" id="1.10.3720.10">
    <property type="entry name" value="MetI-like"/>
    <property type="match status" value="1"/>
</dbReference>
<dbReference type="PANTHER" id="PTHR43005:SF2">
    <property type="entry name" value="INTEGRAL MEMBRANE SUGAR TRANSPORT PROTEIN"/>
    <property type="match status" value="1"/>
</dbReference>
<dbReference type="GO" id="GO:0005886">
    <property type="term" value="C:plasma membrane"/>
    <property type="evidence" value="ECO:0007669"/>
    <property type="project" value="UniProtKB-SubCell"/>
</dbReference>
<dbReference type="Proteomes" id="UP000469943">
    <property type="component" value="Unassembled WGS sequence"/>
</dbReference>
<feature type="transmembrane region" description="Helical" evidence="7">
    <location>
        <begin position="21"/>
        <end position="42"/>
    </location>
</feature>
<dbReference type="Proteomes" id="UP000482084">
    <property type="component" value="Unassembled WGS sequence"/>
</dbReference>
<gene>
    <name evidence="8" type="ORF">DSM100688_2268</name>
    <name evidence="9" type="ORF">GFD24_11765</name>
</gene>
<keyword evidence="4 7" id="KW-0812">Transmembrane</keyword>
<comment type="subcellular location">
    <subcellularLocation>
        <location evidence="1">Cell membrane</location>
        <topology evidence="1">Multi-pass membrane protein</topology>
    </subcellularLocation>
</comment>
<dbReference type="AlphaFoldDB" id="A0A6L4WYB5"/>
<name>A0A6L4WYB5_9BIFI</name>
<comment type="caution">
    <text evidence="8">The sequence shown here is derived from an EMBL/GenBank/DDBJ whole genome shotgun (WGS) entry which is preliminary data.</text>
</comment>
<evidence type="ECO:0000256" key="2">
    <source>
        <dbReference type="ARBA" id="ARBA00022448"/>
    </source>
</evidence>
<dbReference type="SUPFAM" id="SSF161098">
    <property type="entry name" value="MetI-like"/>
    <property type="match status" value="1"/>
</dbReference>
<reference evidence="9 10" key="1">
    <citation type="submission" date="2019-10" db="EMBL/GenBank/DDBJ databases">
        <title>Bifidobacterium from non-human primates.</title>
        <authorList>
            <person name="Modesto M."/>
        </authorList>
    </citation>
    <scope>NUCLEOTIDE SEQUENCE [LARGE SCALE GENOMIC DNA]</scope>
    <source>
        <strain evidence="9 10">TREM</strain>
    </source>
</reference>
<evidence type="ECO:0000313" key="8">
    <source>
        <dbReference type="EMBL" id="KAB8286591.1"/>
    </source>
</evidence>
<dbReference type="PANTHER" id="PTHR43005">
    <property type="entry name" value="BLR7065 PROTEIN"/>
    <property type="match status" value="1"/>
</dbReference>
<evidence type="ECO:0000313" key="10">
    <source>
        <dbReference type="Proteomes" id="UP000469943"/>
    </source>
</evidence>
<sequence>MSHTSQPREHRHMSQTAFNRYMPVAFTAPLLIVFVILTLIPLTNTIWYSFTDYNGYTSEFSFVGLSNYVSVLTDPSLLGGLGFTIMFTVASTALVTVFAIWLAVVLNKQFLGRNFARSLFFFLGVPAQAILGLVWQYIFSPLKCLASADS</sequence>
<dbReference type="EMBL" id="WBSM01000022">
    <property type="protein sequence ID" value="KAB8286591.1"/>
    <property type="molecule type" value="Genomic_DNA"/>
</dbReference>
<dbReference type="OrthoDB" id="3238099at2"/>
<keyword evidence="3" id="KW-1003">Cell membrane</keyword>
<keyword evidence="6 7" id="KW-0472">Membrane</keyword>
<evidence type="ECO:0000256" key="3">
    <source>
        <dbReference type="ARBA" id="ARBA00022475"/>
    </source>
</evidence>
<evidence type="ECO:0000256" key="7">
    <source>
        <dbReference type="SAM" id="Phobius"/>
    </source>
</evidence>